<organism evidence="1 2">
    <name type="scientific">Ostreococcus lucimarinus (strain CCE9901)</name>
    <dbReference type="NCBI Taxonomy" id="436017"/>
    <lineage>
        <taxon>Eukaryota</taxon>
        <taxon>Viridiplantae</taxon>
        <taxon>Chlorophyta</taxon>
        <taxon>Mamiellophyceae</taxon>
        <taxon>Mamiellales</taxon>
        <taxon>Bathycoccaceae</taxon>
        <taxon>Ostreococcus</taxon>
    </lineage>
</organism>
<dbReference type="InterPro" id="IPR023214">
    <property type="entry name" value="HAD_sf"/>
</dbReference>
<dbReference type="GO" id="GO:0003993">
    <property type="term" value="F:acid phosphatase activity"/>
    <property type="evidence" value="ECO:0007669"/>
    <property type="project" value="TreeGrafter"/>
</dbReference>
<reference evidence="1 2" key="1">
    <citation type="journal article" date="2007" name="Proc. Natl. Acad. Sci. U.S.A.">
        <title>The tiny eukaryote Ostreococcus provides genomic insights into the paradox of plankton speciation.</title>
        <authorList>
            <person name="Palenik B."/>
            <person name="Grimwood J."/>
            <person name="Aerts A."/>
            <person name="Rouze P."/>
            <person name="Salamov A."/>
            <person name="Putnam N."/>
            <person name="Dupont C."/>
            <person name="Jorgensen R."/>
            <person name="Derelle E."/>
            <person name="Rombauts S."/>
            <person name="Zhou K."/>
            <person name="Otillar R."/>
            <person name="Merchant S.S."/>
            <person name="Podell S."/>
            <person name="Gaasterland T."/>
            <person name="Napoli C."/>
            <person name="Gendler K."/>
            <person name="Manuell A."/>
            <person name="Tai V."/>
            <person name="Vallon O."/>
            <person name="Piganeau G."/>
            <person name="Jancek S."/>
            <person name="Heijde M."/>
            <person name="Jabbari K."/>
            <person name="Bowler C."/>
            <person name="Lohr M."/>
            <person name="Robbens S."/>
            <person name="Werner G."/>
            <person name="Dubchak I."/>
            <person name="Pazour G.J."/>
            <person name="Ren Q."/>
            <person name="Paulsen I."/>
            <person name="Delwiche C."/>
            <person name="Schmutz J."/>
            <person name="Rokhsar D."/>
            <person name="Van de Peer Y."/>
            <person name="Moreau H."/>
            <person name="Grigoriev I.V."/>
        </authorList>
    </citation>
    <scope>NUCLEOTIDE SEQUENCE [LARGE SCALE GENOMIC DNA]</scope>
    <source>
        <strain evidence="1 2">CCE9901</strain>
    </source>
</reference>
<dbReference type="PANTHER" id="PTHR17901">
    <property type="entry name" value="MAGNESIUM-DEPENDENT PHOSPHATASE 1 MDP1"/>
    <property type="match status" value="1"/>
</dbReference>
<dbReference type="RefSeq" id="XP_001416065.1">
    <property type="nucleotide sequence ID" value="XM_001416028.1"/>
</dbReference>
<dbReference type="Proteomes" id="UP000001568">
    <property type="component" value="Chromosome 2"/>
</dbReference>
<sequence>MPTAVAPRASPHPELTVFDLDACTWDKEMFELREIVDPTRSRRGSLGPDCGEGVVAAMSGNTPIALHPGALRAFQQIWLGTLETRAAAASSADTPLAVRIGRSALDVLEVFPGVTVRQVFAKGWPEGFEGNLQIGRTPPLSPDKARTHFPILRRETGVAYSRMLFFDDCNWGDHCAAVERGCVCEDTGLGPVVVRTPRGLRVDDWERGLSLYAARVASWNDAAS</sequence>
<evidence type="ECO:0000313" key="1">
    <source>
        <dbReference type="EMBL" id="ABO94357.1"/>
    </source>
</evidence>
<dbReference type="Gramene" id="ABO94357">
    <property type="protein sequence ID" value="ABO94357"/>
    <property type="gene ID" value="OSTLU_29859"/>
</dbReference>
<dbReference type="Gene3D" id="3.40.50.1000">
    <property type="entry name" value="HAD superfamily/HAD-like"/>
    <property type="match status" value="1"/>
</dbReference>
<evidence type="ECO:0008006" key="3">
    <source>
        <dbReference type="Google" id="ProtNLM"/>
    </source>
</evidence>
<dbReference type="AlphaFoldDB" id="A4RTJ5"/>
<name>A4RTJ5_OSTLU</name>
<dbReference type="KEGG" id="olu:OSTLU_29859"/>
<dbReference type="PANTHER" id="PTHR17901:SF14">
    <property type="entry name" value="MAGNESIUM-DEPENDENT PHOSPHATASE 1"/>
    <property type="match status" value="1"/>
</dbReference>
<protein>
    <recommendedName>
        <fullName evidence="3">Magnesium-dependent phosphatase-1</fullName>
    </recommendedName>
</protein>
<dbReference type="HOGENOM" id="CLU_071162_1_0_1"/>
<proteinExistence type="predicted"/>
<dbReference type="OMA" id="NWGDHCA"/>
<gene>
    <name evidence="1" type="ORF">OSTLU_29859</name>
</gene>
<evidence type="ECO:0000313" key="2">
    <source>
        <dbReference type="Proteomes" id="UP000001568"/>
    </source>
</evidence>
<dbReference type="GeneID" id="5000456"/>
<dbReference type="Pfam" id="PF12689">
    <property type="entry name" value="Acid_PPase"/>
    <property type="match status" value="1"/>
</dbReference>
<dbReference type="InterPro" id="IPR010036">
    <property type="entry name" value="MDP_1_eu_arc"/>
</dbReference>
<dbReference type="OrthoDB" id="2865258at2759"/>
<dbReference type="eggNOG" id="ENOG502RZK1">
    <property type="taxonomic scope" value="Eukaryota"/>
</dbReference>
<keyword evidence="2" id="KW-1185">Reference proteome</keyword>
<accession>A4RTJ5</accession>
<dbReference type="EMBL" id="CP000582">
    <property type="protein sequence ID" value="ABO94357.1"/>
    <property type="molecule type" value="Genomic_DNA"/>
</dbReference>
<dbReference type="STRING" id="436017.A4RTJ5"/>